<sequence length="70" mass="8033">MPRDPWCHLGDMGHFACATGDEVPSSPLSLGTMNEEGREAILREISLKQLRWLDWHTRDGHVFICTILVW</sequence>
<dbReference type="AlphaFoldDB" id="A0A7J6AEL0"/>
<protein>
    <submittedName>
        <fullName evidence="1">Uncharacterized protein</fullName>
    </submittedName>
</protein>
<gene>
    <name evidence="1" type="ORF">AMELA_G00159280</name>
</gene>
<keyword evidence="2" id="KW-1185">Reference proteome</keyword>
<accession>A0A7J6AEL0</accession>
<organism evidence="1 2">
    <name type="scientific">Ameiurus melas</name>
    <name type="common">Black bullhead</name>
    <name type="synonym">Silurus melas</name>
    <dbReference type="NCBI Taxonomy" id="219545"/>
    <lineage>
        <taxon>Eukaryota</taxon>
        <taxon>Metazoa</taxon>
        <taxon>Chordata</taxon>
        <taxon>Craniata</taxon>
        <taxon>Vertebrata</taxon>
        <taxon>Euteleostomi</taxon>
        <taxon>Actinopterygii</taxon>
        <taxon>Neopterygii</taxon>
        <taxon>Teleostei</taxon>
        <taxon>Ostariophysi</taxon>
        <taxon>Siluriformes</taxon>
        <taxon>Ictaluridae</taxon>
        <taxon>Ameiurus</taxon>
    </lineage>
</organism>
<evidence type="ECO:0000313" key="1">
    <source>
        <dbReference type="EMBL" id="KAF4081253.1"/>
    </source>
</evidence>
<comment type="caution">
    <text evidence="1">The sequence shown here is derived from an EMBL/GenBank/DDBJ whole genome shotgun (WGS) entry which is preliminary data.</text>
</comment>
<evidence type="ECO:0000313" key="2">
    <source>
        <dbReference type="Proteomes" id="UP000593565"/>
    </source>
</evidence>
<reference evidence="1 2" key="1">
    <citation type="submission" date="2020-02" db="EMBL/GenBank/DDBJ databases">
        <title>A chromosome-scale genome assembly of the black bullhead catfish (Ameiurus melas).</title>
        <authorList>
            <person name="Wen M."/>
            <person name="Zham M."/>
            <person name="Cabau C."/>
            <person name="Klopp C."/>
            <person name="Donnadieu C."/>
            <person name="Roques C."/>
            <person name="Bouchez O."/>
            <person name="Lampietro C."/>
            <person name="Jouanno E."/>
            <person name="Herpin A."/>
            <person name="Louis A."/>
            <person name="Berthelot C."/>
            <person name="Parey E."/>
            <person name="Roest-Crollius H."/>
            <person name="Braasch I."/>
            <person name="Postlethwait J."/>
            <person name="Robinson-Rechavi M."/>
            <person name="Echchiki A."/>
            <person name="Begum T."/>
            <person name="Montfort J."/>
            <person name="Schartl M."/>
            <person name="Bobe J."/>
            <person name="Guiguen Y."/>
        </authorList>
    </citation>
    <scope>NUCLEOTIDE SEQUENCE [LARGE SCALE GENOMIC DNA]</scope>
    <source>
        <strain evidence="1">M_S1</strain>
        <tissue evidence="1">Blood</tissue>
    </source>
</reference>
<dbReference type="EMBL" id="JAAGNN010000013">
    <property type="protein sequence ID" value="KAF4081253.1"/>
    <property type="molecule type" value="Genomic_DNA"/>
</dbReference>
<proteinExistence type="predicted"/>
<dbReference type="Proteomes" id="UP000593565">
    <property type="component" value="Unassembled WGS sequence"/>
</dbReference>
<name>A0A7J6AEL0_AMEME</name>